<dbReference type="Pfam" id="PF22435">
    <property type="entry name" value="MRM3-like_sub_bind"/>
    <property type="match status" value="1"/>
</dbReference>
<comment type="similarity">
    <text evidence="1">Belongs to the class IV-like SAM-binding methyltransferase superfamily. RNA methyltransferase TrmH family.</text>
</comment>
<dbReference type="InterPro" id="IPR051259">
    <property type="entry name" value="rRNA_Methyltransferase"/>
</dbReference>
<dbReference type="SUPFAM" id="SSF55315">
    <property type="entry name" value="L30e-like"/>
    <property type="match status" value="1"/>
</dbReference>
<protein>
    <recommendedName>
        <fullName evidence="4">RNA 2-O ribose methyltransferase substrate binding domain-containing protein</fullName>
    </recommendedName>
</protein>
<dbReference type="PANTHER" id="PTHR43191:SF2">
    <property type="entry name" value="RRNA METHYLTRANSFERASE 3, MITOCHONDRIAL"/>
    <property type="match status" value="1"/>
</dbReference>
<evidence type="ECO:0000259" key="4">
    <source>
        <dbReference type="SMART" id="SM00967"/>
    </source>
</evidence>
<feature type="domain" description="RNA 2-O ribose methyltransferase substrate binding" evidence="4">
    <location>
        <begin position="29"/>
        <end position="97"/>
    </location>
</feature>
<accession>A0ABN4G6K5</accession>
<dbReference type="PANTHER" id="PTHR43191">
    <property type="entry name" value="RRNA METHYLTRANSFERASE 3"/>
    <property type="match status" value="1"/>
</dbReference>
<evidence type="ECO:0000256" key="2">
    <source>
        <dbReference type="ARBA" id="ARBA00022603"/>
    </source>
</evidence>
<dbReference type="Pfam" id="PF00588">
    <property type="entry name" value="SpoU_methylase"/>
    <property type="match status" value="1"/>
</dbReference>
<dbReference type="InterPro" id="IPR029028">
    <property type="entry name" value="Alpha/beta_knot_MTases"/>
</dbReference>
<dbReference type="Gene3D" id="3.40.1280.10">
    <property type="match status" value="1"/>
</dbReference>
<reference evidence="5 6" key="1">
    <citation type="journal article" date="2015" name="Int. J. Syst. Evol. Microbiol.">
        <title>Complete genome sequence of Salinicoccus halodurans H3B36, isolated from the Qaidam Basin in China.</title>
        <authorList>
            <person name="Jiang K."/>
            <person name="Xue Y."/>
            <person name="Ma Y."/>
        </authorList>
    </citation>
    <scope>NUCLEOTIDE SEQUENCE [LARGE SCALE GENOMIC DNA]</scope>
    <source>
        <strain evidence="5 6">H3B36</strain>
    </source>
</reference>
<dbReference type="InterPro" id="IPR013123">
    <property type="entry name" value="SpoU_subst-bd"/>
</dbReference>
<dbReference type="Gene3D" id="3.30.1330.30">
    <property type="match status" value="1"/>
</dbReference>
<keyword evidence="3" id="KW-0808">Transferase</keyword>
<keyword evidence="2" id="KW-0489">Methyltransferase</keyword>
<evidence type="ECO:0000256" key="1">
    <source>
        <dbReference type="ARBA" id="ARBA00007228"/>
    </source>
</evidence>
<reference evidence="6" key="2">
    <citation type="submission" date="2015-04" db="EMBL/GenBank/DDBJ databases">
        <title>Complete genome sequence of Salinicoccus halodurans strain H3B36, isolated from the Qaidam basin of China.</title>
        <authorList>
            <person name="Ma Y."/>
            <person name="Jiang K."/>
            <person name="Xue Y."/>
        </authorList>
    </citation>
    <scope>NUCLEOTIDE SEQUENCE [LARGE SCALE GENOMIC DNA]</scope>
    <source>
        <strain evidence="6">H3B36</strain>
    </source>
</reference>
<dbReference type="InterPro" id="IPR001537">
    <property type="entry name" value="SpoU_MeTrfase"/>
</dbReference>
<dbReference type="InterPro" id="IPR029064">
    <property type="entry name" value="Ribosomal_eL30-like_sf"/>
</dbReference>
<sequence>MITSKDNRRIKDLRKLHKKKYRGRLNRFLIEGEHLVEEAVIYNQTVHTVILSEDYVSDGLDVKNRDLMFVSRDVMKSLSLLETPPGIMAEVSYSPPESSGQRVLLLDCVQDPGNLGTLIRTADAFGFDKVVLSPDTVDVFSEKVLRSAQGSTFHIDIVVEEAAGAVRGFEGTVLGTALHGALPLGDIDVPAGPLMLVLGNEGSGVSSEVLSTVDLKVKIEMSGQSESLNVGIAGGILMHHFRA</sequence>
<organism evidence="5 6">
    <name type="scientific">Salinicoccus halodurans</name>
    <dbReference type="NCBI Taxonomy" id="407035"/>
    <lineage>
        <taxon>Bacteria</taxon>
        <taxon>Bacillati</taxon>
        <taxon>Bacillota</taxon>
        <taxon>Bacilli</taxon>
        <taxon>Bacillales</taxon>
        <taxon>Staphylococcaceae</taxon>
        <taxon>Salinicoccus</taxon>
    </lineage>
</organism>
<dbReference type="CDD" id="cd18095">
    <property type="entry name" value="SpoU-like_rRNA-MTase"/>
    <property type="match status" value="1"/>
</dbReference>
<dbReference type="SMART" id="SM00967">
    <property type="entry name" value="SpoU_sub_bind"/>
    <property type="match status" value="1"/>
</dbReference>
<keyword evidence="6" id="KW-1185">Reference proteome</keyword>
<dbReference type="Proteomes" id="UP000034029">
    <property type="component" value="Chromosome"/>
</dbReference>
<dbReference type="EMBL" id="CP011366">
    <property type="protein sequence ID" value="AKG75309.1"/>
    <property type="molecule type" value="Genomic_DNA"/>
</dbReference>
<gene>
    <name evidence="5" type="ORF">AAT16_08240</name>
</gene>
<name>A0ABN4G6K5_9STAP</name>
<evidence type="ECO:0000313" key="5">
    <source>
        <dbReference type="EMBL" id="AKG75309.1"/>
    </source>
</evidence>
<dbReference type="InterPro" id="IPR029026">
    <property type="entry name" value="tRNA_m1G_MTases_N"/>
</dbReference>
<dbReference type="InterPro" id="IPR053888">
    <property type="entry name" value="MRM3-like_sub_bind"/>
</dbReference>
<evidence type="ECO:0000313" key="6">
    <source>
        <dbReference type="Proteomes" id="UP000034029"/>
    </source>
</evidence>
<evidence type="ECO:0000256" key="3">
    <source>
        <dbReference type="ARBA" id="ARBA00022679"/>
    </source>
</evidence>
<proteinExistence type="inferred from homology"/>
<dbReference type="SUPFAM" id="SSF75217">
    <property type="entry name" value="alpha/beta knot"/>
    <property type="match status" value="1"/>
</dbReference>